<dbReference type="RefSeq" id="WP_407032363.1">
    <property type="nucleotide sequence ID" value="NZ_JAQGEF010000021.1"/>
</dbReference>
<evidence type="ECO:0000256" key="4">
    <source>
        <dbReference type="ARBA" id="ARBA00022723"/>
    </source>
</evidence>
<evidence type="ECO:0000256" key="5">
    <source>
        <dbReference type="ARBA" id="ARBA00022801"/>
    </source>
</evidence>
<dbReference type="PANTHER" id="PTHR21485:SF3">
    <property type="entry name" value="N-ACYLNEURAMINATE CYTIDYLYLTRANSFERASE"/>
    <property type="match status" value="1"/>
</dbReference>
<organism evidence="7 8">
    <name type="scientific">Polluticaenibacter yanchengensis</name>
    <dbReference type="NCBI Taxonomy" id="3014562"/>
    <lineage>
        <taxon>Bacteria</taxon>
        <taxon>Pseudomonadati</taxon>
        <taxon>Bacteroidota</taxon>
        <taxon>Chitinophagia</taxon>
        <taxon>Chitinophagales</taxon>
        <taxon>Chitinophagaceae</taxon>
        <taxon>Polluticaenibacter</taxon>
    </lineage>
</organism>
<protein>
    <submittedName>
        <fullName evidence="7">HAD hydrolase family protein</fullName>
    </submittedName>
</protein>
<keyword evidence="5 7" id="KW-0378">Hydrolase</keyword>
<dbReference type="SUPFAM" id="SSF56784">
    <property type="entry name" value="HAD-like"/>
    <property type="match status" value="1"/>
</dbReference>
<comment type="subunit">
    <text evidence="3">Homotetramer.</text>
</comment>
<dbReference type="InterPro" id="IPR036412">
    <property type="entry name" value="HAD-like_sf"/>
</dbReference>
<dbReference type="Gene3D" id="3.40.50.1000">
    <property type="entry name" value="HAD superfamily/HAD-like"/>
    <property type="match status" value="1"/>
</dbReference>
<dbReference type="InterPro" id="IPR010023">
    <property type="entry name" value="KdsC_fam"/>
</dbReference>
<comment type="cofactor">
    <cofactor evidence="1">
        <name>Mg(2+)</name>
        <dbReference type="ChEBI" id="CHEBI:18420"/>
    </cofactor>
</comment>
<evidence type="ECO:0000256" key="3">
    <source>
        <dbReference type="ARBA" id="ARBA00011881"/>
    </source>
</evidence>
<dbReference type="Proteomes" id="UP001210231">
    <property type="component" value="Unassembled WGS sequence"/>
</dbReference>
<dbReference type="PIRSF" id="PIRSF006118">
    <property type="entry name" value="KDO8-P_Ptase"/>
    <property type="match status" value="1"/>
</dbReference>
<accession>A0ABT4UN32</accession>
<dbReference type="GO" id="GO:0016787">
    <property type="term" value="F:hydrolase activity"/>
    <property type="evidence" value="ECO:0007669"/>
    <property type="project" value="UniProtKB-KW"/>
</dbReference>
<dbReference type="PANTHER" id="PTHR21485">
    <property type="entry name" value="HAD SUPERFAMILY MEMBERS CMAS AND KDSC"/>
    <property type="match status" value="1"/>
</dbReference>
<comment type="similarity">
    <text evidence="2">Belongs to the KdsC family.</text>
</comment>
<dbReference type="InterPro" id="IPR023214">
    <property type="entry name" value="HAD_sf"/>
</dbReference>
<comment type="caution">
    <text evidence="7">The sequence shown here is derived from an EMBL/GenBank/DDBJ whole genome shotgun (WGS) entry which is preliminary data.</text>
</comment>
<sequence length="159" mass="17721">MNKIKLFLTDVDGVLTDAGMYYTESGDEFKKFNTYDGMAFQLLREAGIKTGIVTSEDTQIVSRRAQKIKADYLYQGKIFGGKLNAALEICKLENIQLNEVAYIGDDINCFDLLSNVGLAACPKNAVEKIKNIPNILHLEKMGGDGVVREFVEYIINNNL</sequence>
<reference evidence="7 8" key="1">
    <citation type="submission" date="2022-12" db="EMBL/GenBank/DDBJ databases">
        <title>Chitinophagaceae gen. sp. nov., a new member of the family Chitinophagaceae, isolated from soil in a chemical factory.</title>
        <authorList>
            <person name="Ke Z."/>
        </authorList>
    </citation>
    <scope>NUCLEOTIDE SEQUENCE [LARGE SCALE GENOMIC DNA]</scope>
    <source>
        <strain evidence="7 8">LY-5</strain>
    </source>
</reference>
<dbReference type="NCBIfam" id="TIGR01670">
    <property type="entry name" value="KdsC-phosphatas"/>
    <property type="match status" value="1"/>
</dbReference>
<evidence type="ECO:0000256" key="6">
    <source>
        <dbReference type="ARBA" id="ARBA00022842"/>
    </source>
</evidence>
<evidence type="ECO:0000256" key="1">
    <source>
        <dbReference type="ARBA" id="ARBA00001946"/>
    </source>
</evidence>
<proteinExistence type="inferred from homology"/>
<dbReference type="EMBL" id="JAQGEF010000021">
    <property type="protein sequence ID" value="MDA3616034.1"/>
    <property type="molecule type" value="Genomic_DNA"/>
</dbReference>
<keyword evidence="8" id="KW-1185">Reference proteome</keyword>
<name>A0ABT4UN32_9BACT</name>
<dbReference type="InterPro" id="IPR050793">
    <property type="entry name" value="CMP-NeuNAc_synthase"/>
</dbReference>
<evidence type="ECO:0000256" key="2">
    <source>
        <dbReference type="ARBA" id="ARBA00005893"/>
    </source>
</evidence>
<gene>
    <name evidence="7" type="ORF">O3P16_14560</name>
</gene>
<keyword evidence="6" id="KW-0460">Magnesium</keyword>
<evidence type="ECO:0000313" key="8">
    <source>
        <dbReference type="Proteomes" id="UP001210231"/>
    </source>
</evidence>
<keyword evidence="4" id="KW-0479">Metal-binding</keyword>
<dbReference type="Pfam" id="PF08282">
    <property type="entry name" value="Hydrolase_3"/>
    <property type="match status" value="1"/>
</dbReference>
<evidence type="ECO:0000313" key="7">
    <source>
        <dbReference type="EMBL" id="MDA3616034.1"/>
    </source>
</evidence>